<evidence type="ECO:0000313" key="4">
    <source>
        <dbReference type="Proteomes" id="UP000481861"/>
    </source>
</evidence>
<gene>
    <name evidence="3" type="ORF">BDV95DRAFT_591873</name>
</gene>
<keyword evidence="2" id="KW-0732">Signal</keyword>
<keyword evidence="4" id="KW-1185">Reference proteome</keyword>
<dbReference type="Proteomes" id="UP000481861">
    <property type="component" value="Unassembled WGS sequence"/>
</dbReference>
<evidence type="ECO:0000256" key="2">
    <source>
        <dbReference type="SAM" id="SignalP"/>
    </source>
</evidence>
<evidence type="ECO:0000313" key="3">
    <source>
        <dbReference type="EMBL" id="KAF2875145.1"/>
    </source>
</evidence>
<dbReference type="SUPFAM" id="SSF49503">
    <property type="entry name" value="Cupredoxins"/>
    <property type="match status" value="1"/>
</dbReference>
<feature type="compositionally biased region" description="Low complexity" evidence="1">
    <location>
        <begin position="156"/>
        <end position="172"/>
    </location>
</feature>
<comment type="caution">
    <text evidence="3">The sequence shown here is derived from an EMBL/GenBank/DDBJ whole genome shotgun (WGS) entry which is preliminary data.</text>
</comment>
<feature type="region of interest" description="Disordered" evidence="1">
    <location>
        <begin position="146"/>
        <end position="172"/>
    </location>
</feature>
<organism evidence="3 4">
    <name type="scientific">Massariosphaeria phaeospora</name>
    <dbReference type="NCBI Taxonomy" id="100035"/>
    <lineage>
        <taxon>Eukaryota</taxon>
        <taxon>Fungi</taxon>
        <taxon>Dikarya</taxon>
        <taxon>Ascomycota</taxon>
        <taxon>Pezizomycotina</taxon>
        <taxon>Dothideomycetes</taxon>
        <taxon>Pleosporomycetidae</taxon>
        <taxon>Pleosporales</taxon>
        <taxon>Pleosporales incertae sedis</taxon>
        <taxon>Massariosphaeria</taxon>
    </lineage>
</organism>
<sequence length="196" mass="20113">MRFSTVLAATAFAAFTYAEEHVVKVGANGLKFEPSTITAAEGDHVIFEFYAKNHSVAQGAFNSPCKPSDGGFWSGFVPASGTTPNETTFMYTVANASAPIWVYCTQGSHCQSGMVAAINAPSTGNTLEKYINGSSLATENLSPTSAAGEGGMLMQGTSHSGTPSGSATPGASGAASTLNNGMAFTGLMSMFAFLMM</sequence>
<feature type="chain" id="PRO_5028965692" evidence="2">
    <location>
        <begin position="19"/>
        <end position="196"/>
    </location>
</feature>
<dbReference type="PANTHER" id="PTHR34883">
    <property type="entry name" value="SERINE-RICH PROTEIN, PUTATIVE-RELATED-RELATED"/>
    <property type="match status" value="1"/>
</dbReference>
<protein>
    <submittedName>
        <fullName evidence="3">Cupredoxin</fullName>
    </submittedName>
</protein>
<dbReference type="OrthoDB" id="2331100at2759"/>
<dbReference type="AlphaFoldDB" id="A0A7C8MUA1"/>
<dbReference type="CDD" id="cd00920">
    <property type="entry name" value="Cupredoxin"/>
    <property type="match status" value="1"/>
</dbReference>
<accession>A0A7C8MUA1</accession>
<dbReference type="InterPro" id="IPR008972">
    <property type="entry name" value="Cupredoxin"/>
</dbReference>
<dbReference type="PANTHER" id="PTHR34883:SF17">
    <property type="entry name" value="CUPREDOXIN"/>
    <property type="match status" value="1"/>
</dbReference>
<reference evidence="3 4" key="1">
    <citation type="submission" date="2020-01" db="EMBL/GenBank/DDBJ databases">
        <authorList>
            <consortium name="DOE Joint Genome Institute"/>
            <person name="Haridas S."/>
            <person name="Albert R."/>
            <person name="Binder M."/>
            <person name="Bloem J."/>
            <person name="Labutti K."/>
            <person name="Salamov A."/>
            <person name="Andreopoulos B."/>
            <person name="Baker S.E."/>
            <person name="Barry K."/>
            <person name="Bills G."/>
            <person name="Bluhm B.H."/>
            <person name="Cannon C."/>
            <person name="Castanera R."/>
            <person name="Culley D.E."/>
            <person name="Daum C."/>
            <person name="Ezra D."/>
            <person name="Gonzalez J.B."/>
            <person name="Henrissat B."/>
            <person name="Kuo A."/>
            <person name="Liang C."/>
            <person name="Lipzen A."/>
            <person name="Lutzoni F."/>
            <person name="Magnuson J."/>
            <person name="Mondo S."/>
            <person name="Nolan M."/>
            <person name="Ohm R."/>
            <person name="Pangilinan J."/>
            <person name="Park H.-J.H."/>
            <person name="Ramirez L."/>
            <person name="Alfaro M."/>
            <person name="Sun H."/>
            <person name="Tritt A."/>
            <person name="Yoshinaga Y."/>
            <person name="Zwiers L.-H.L."/>
            <person name="Turgeon B.G."/>
            <person name="Goodwin S.B."/>
            <person name="Spatafora J.W."/>
            <person name="Crous P.W."/>
            <person name="Grigoriev I.V."/>
        </authorList>
    </citation>
    <scope>NUCLEOTIDE SEQUENCE [LARGE SCALE GENOMIC DNA]</scope>
    <source>
        <strain evidence="3 4">CBS 611.86</strain>
    </source>
</reference>
<name>A0A7C8MUA1_9PLEO</name>
<dbReference type="Gene3D" id="2.60.40.420">
    <property type="entry name" value="Cupredoxins - blue copper proteins"/>
    <property type="match status" value="1"/>
</dbReference>
<feature type="signal peptide" evidence="2">
    <location>
        <begin position="1"/>
        <end position="18"/>
    </location>
</feature>
<proteinExistence type="predicted"/>
<dbReference type="EMBL" id="JAADJZ010000005">
    <property type="protein sequence ID" value="KAF2875145.1"/>
    <property type="molecule type" value="Genomic_DNA"/>
</dbReference>
<evidence type="ECO:0000256" key="1">
    <source>
        <dbReference type="SAM" id="MobiDB-lite"/>
    </source>
</evidence>
<dbReference type="InterPro" id="IPR052953">
    <property type="entry name" value="Ser-rich/MCO-related"/>
</dbReference>